<comment type="function">
    <text evidence="9">Binds directly to 23S rRNA. The L1 stalk is quite mobile in the ribosome, and is involved in E site tRNA release.</text>
</comment>
<dbReference type="InterPro" id="IPR005878">
    <property type="entry name" value="Ribosom_uL1_bac-type"/>
</dbReference>
<dbReference type="InterPro" id="IPR023673">
    <property type="entry name" value="Ribosomal_uL1_CS"/>
</dbReference>
<keyword evidence="7 9" id="KW-0687">Ribonucleoprotein</keyword>
<dbReference type="NCBIfam" id="TIGR01169">
    <property type="entry name" value="rplA_bact"/>
    <property type="match status" value="1"/>
</dbReference>
<dbReference type="GO" id="GO:0006417">
    <property type="term" value="P:regulation of translation"/>
    <property type="evidence" value="ECO:0007669"/>
    <property type="project" value="UniProtKB-KW"/>
</dbReference>
<evidence type="ECO:0000256" key="7">
    <source>
        <dbReference type="ARBA" id="ARBA00023274"/>
    </source>
</evidence>
<comment type="caution">
    <text evidence="11">The sequence shown here is derived from an EMBL/GenBank/DDBJ whole genome shotgun (WGS) entry which is preliminary data.</text>
</comment>
<keyword evidence="6 9" id="KW-0689">Ribosomal protein</keyword>
<dbReference type="InterPro" id="IPR016095">
    <property type="entry name" value="Ribosomal_uL1_3-a/b-sand"/>
</dbReference>
<dbReference type="InterPro" id="IPR002143">
    <property type="entry name" value="Ribosomal_uL1"/>
</dbReference>
<name>A0A1F5P9J9_9BACT</name>
<evidence type="ECO:0000256" key="2">
    <source>
        <dbReference type="ARBA" id="ARBA00022491"/>
    </source>
</evidence>
<comment type="subunit">
    <text evidence="9">Part of the 50S ribosomal subunit.</text>
</comment>
<dbReference type="Gene3D" id="3.30.190.20">
    <property type="match status" value="1"/>
</dbReference>
<dbReference type="GO" id="GO:0019843">
    <property type="term" value="F:rRNA binding"/>
    <property type="evidence" value="ECO:0007669"/>
    <property type="project" value="UniProtKB-UniRule"/>
</dbReference>
<dbReference type="InterPro" id="IPR023674">
    <property type="entry name" value="Ribosomal_uL1-like"/>
</dbReference>
<evidence type="ECO:0000256" key="8">
    <source>
        <dbReference type="ARBA" id="ARBA00035241"/>
    </source>
</evidence>
<evidence type="ECO:0000256" key="9">
    <source>
        <dbReference type="HAMAP-Rule" id="MF_01318"/>
    </source>
</evidence>
<evidence type="ECO:0000313" key="12">
    <source>
        <dbReference type="Proteomes" id="UP000176786"/>
    </source>
</evidence>
<dbReference type="Gene3D" id="3.40.50.790">
    <property type="match status" value="1"/>
</dbReference>
<comment type="similarity">
    <text evidence="1 9 10">Belongs to the universal ribosomal protein uL1 family.</text>
</comment>
<dbReference type="Pfam" id="PF00687">
    <property type="entry name" value="Ribosomal_L1"/>
    <property type="match status" value="1"/>
</dbReference>
<proteinExistence type="inferred from homology"/>
<dbReference type="SUPFAM" id="SSF56808">
    <property type="entry name" value="Ribosomal protein L1"/>
    <property type="match status" value="1"/>
</dbReference>
<keyword evidence="5 9" id="KW-0694">RNA-binding</keyword>
<keyword evidence="2 9" id="KW-0678">Repressor</keyword>
<evidence type="ECO:0000256" key="10">
    <source>
        <dbReference type="RuleBase" id="RU000659"/>
    </source>
</evidence>
<evidence type="ECO:0000256" key="5">
    <source>
        <dbReference type="ARBA" id="ARBA00022884"/>
    </source>
</evidence>
<dbReference type="InterPro" id="IPR028364">
    <property type="entry name" value="Ribosomal_uL1/biogenesis"/>
</dbReference>
<comment type="function">
    <text evidence="9">Protein L1 is also a translational repressor protein, it controls the translation of the L11 operon by binding to its mRNA.</text>
</comment>
<dbReference type="PANTHER" id="PTHR36427">
    <property type="entry name" value="54S RIBOSOMAL PROTEIN L1, MITOCHONDRIAL"/>
    <property type="match status" value="1"/>
</dbReference>
<dbReference type="PROSITE" id="PS01199">
    <property type="entry name" value="RIBOSOMAL_L1"/>
    <property type="match status" value="1"/>
</dbReference>
<dbReference type="AlphaFoldDB" id="A0A1F5P9J9"/>
<evidence type="ECO:0000256" key="3">
    <source>
        <dbReference type="ARBA" id="ARBA00022730"/>
    </source>
</evidence>
<dbReference type="Proteomes" id="UP000176786">
    <property type="component" value="Unassembled WGS sequence"/>
</dbReference>
<evidence type="ECO:0000256" key="6">
    <source>
        <dbReference type="ARBA" id="ARBA00022980"/>
    </source>
</evidence>
<keyword evidence="4 9" id="KW-0810">Translation regulation</keyword>
<dbReference type="PANTHER" id="PTHR36427:SF3">
    <property type="entry name" value="LARGE RIBOSOMAL SUBUNIT PROTEIN UL1M"/>
    <property type="match status" value="1"/>
</dbReference>
<dbReference type="GO" id="GO:0015934">
    <property type="term" value="C:large ribosomal subunit"/>
    <property type="evidence" value="ECO:0007669"/>
    <property type="project" value="InterPro"/>
</dbReference>
<dbReference type="HAMAP" id="MF_01318_B">
    <property type="entry name" value="Ribosomal_uL1_B"/>
    <property type="match status" value="1"/>
</dbReference>
<accession>A0A1F5P9J9</accession>
<dbReference type="GO" id="GO:0000049">
    <property type="term" value="F:tRNA binding"/>
    <property type="evidence" value="ECO:0007669"/>
    <property type="project" value="UniProtKB-KW"/>
</dbReference>
<gene>
    <name evidence="9" type="primary">rplA</name>
    <name evidence="11" type="ORF">A3J48_01730</name>
</gene>
<dbReference type="CDD" id="cd00403">
    <property type="entry name" value="Ribosomal_L1"/>
    <property type="match status" value="1"/>
</dbReference>
<dbReference type="GO" id="GO:0003735">
    <property type="term" value="F:structural constituent of ribosome"/>
    <property type="evidence" value="ECO:0007669"/>
    <property type="project" value="InterPro"/>
</dbReference>
<organism evidence="11 12">
    <name type="scientific">Candidatus Doudnabacteria bacterium RIFCSPHIGHO2_02_FULL_46_11</name>
    <dbReference type="NCBI Taxonomy" id="1817832"/>
    <lineage>
        <taxon>Bacteria</taxon>
        <taxon>Candidatus Doudnaibacteriota</taxon>
    </lineage>
</organism>
<evidence type="ECO:0000313" key="11">
    <source>
        <dbReference type="EMBL" id="OGE86641.1"/>
    </source>
</evidence>
<evidence type="ECO:0000256" key="1">
    <source>
        <dbReference type="ARBA" id="ARBA00010531"/>
    </source>
</evidence>
<reference evidence="11 12" key="1">
    <citation type="journal article" date="2016" name="Nat. Commun.">
        <title>Thousands of microbial genomes shed light on interconnected biogeochemical processes in an aquifer system.</title>
        <authorList>
            <person name="Anantharaman K."/>
            <person name="Brown C.T."/>
            <person name="Hug L.A."/>
            <person name="Sharon I."/>
            <person name="Castelle C.J."/>
            <person name="Probst A.J."/>
            <person name="Thomas B.C."/>
            <person name="Singh A."/>
            <person name="Wilkins M.J."/>
            <person name="Karaoz U."/>
            <person name="Brodie E.L."/>
            <person name="Williams K.H."/>
            <person name="Hubbard S.S."/>
            <person name="Banfield J.F."/>
        </authorList>
    </citation>
    <scope>NUCLEOTIDE SEQUENCE [LARGE SCALE GENOMIC DNA]</scope>
</reference>
<dbReference type="EMBL" id="MFES01000001">
    <property type="protein sequence ID" value="OGE86641.1"/>
    <property type="molecule type" value="Genomic_DNA"/>
</dbReference>
<keyword evidence="9" id="KW-0820">tRNA-binding</keyword>
<dbReference type="FunFam" id="3.40.50.790:FF:000001">
    <property type="entry name" value="50S ribosomal protein L1"/>
    <property type="match status" value="1"/>
</dbReference>
<protein>
    <recommendedName>
        <fullName evidence="8 9">Large ribosomal subunit protein uL1</fullName>
    </recommendedName>
</protein>
<evidence type="ECO:0000256" key="4">
    <source>
        <dbReference type="ARBA" id="ARBA00022845"/>
    </source>
</evidence>
<dbReference type="GO" id="GO:0006412">
    <property type="term" value="P:translation"/>
    <property type="evidence" value="ECO:0007669"/>
    <property type="project" value="UniProtKB-UniRule"/>
</dbReference>
<dbReference type="STRING" id="1817832.A3J48_01730"/>
<keyword evidence="3 9" id="KW-0699">rRNA-binding</keyword>
<sequence length="227" mass="24183">MPKISKRLKEAHSLVEAGKAYSIEEAIELAKKTAMTKFKGSVEVHINLSIDAKQSDQSVRGQITLPHSTGKSVRVIAFVTAGKEDEAKKAGADVVGGEELIKEIQGSQKTDFDTAVAEPAMMPKLAPVAKILGPRGLMPSPRTGTVTADIAKAIKEIKAGRLDFKNDDTGNVHATLGKSDLGNSELAENFKVFYQAVVRAKPAAVKKQYVSTVTINSTMGPGIKVQV</sequence>
<dbReference type="PIRSF" id="PIRSF002155">
    <property type="entry name" value="Ribosomal_L1"/>
    <property type="match status" value="1"/>
</dbReference>